<feature type="compositionally biased region" description="Polar residues" evidence="1">
    <location>
        <begin position="93"/>
        <end position="104"/>
    </location>
</feature>
<organism evidence="2 3">
    <name type="scientific">Halteria grandinella</name>
    <dbReference type="NCBI Taxonomy" id="5974"/>
    <lineage>
        <taxon>Eukaryota</taxon>
        <taxon>Sar</taxon>
        <taxon>Alveolata</taxon>
        <taxon>Ciliophora</taxon>
        <taxon>Intramacronucleata</taxon>
        <taxon>Spirotrichea</taxon>
        <taxon>Stichotrichia</taxon>
        <taxon>Sporadotrichida</taxon>
        <taxon>Halteriidae</taxon>
        <taxon>Halteria</taxon>
    </lineage>
</organism>
<comment type="caution">
    <text evidence="2">The sequence shown here is derived from an EMBL/GenBank/DDBJ whole genome shotgun (WGS) entry which is preliminary data.</text>
</comment>
<evidence type="ECO:0000256" key="1">
    <source>
        <dbReference type="SAM" id="MobiDB-lite"/>
    </source>
</evidence>
<reference evidence="2" key="1">
    <citation type="submission" date="2019-06" db="EMBL/GenBank/DDBJ databases">
        <authorList>
            <person name="Zheng W."/>
        </authorList>
    </citation>
    <scope>NUCLEOTIDE SEQUENCE</scope>
    <source>
        <strain evidence="2">QDHG01</strain>
    </source>
</reference>
<protein>
    <submittedName>
        <fullName evidence="2">Uncharacterized protein</fullName>
    </submittedName>
</protein>
<gene>
    <name evidence="2" type="ORF">FGO68_gene1332</name>
</gene>
<proteinExistence type="predicted"/>
<feature type="region of interest" description="Disordered" evidence="1">
    <location>
        <begin position="87"/>
        <end position="107"/>
    </location>
</feature>
<accession>A0A8J8P6F9</accession>
<dbReference type="Proteomes" id="UP000785679">
    <property type="component" value="Unassembled WGS sequence"/>
</dbReference>
<dbReference type="AlphaFoldDB" id="A0A8J8P6F9"/>
<evidence type="ECO:0000313" key="3">
    <source>
        <dbReference type="Proteomes" id="UP000785679"/>
    </source>
</evidence>
<keyword evidence="3" id="KW-1185">Reference proteome</keyword>
<sequence length="413" mass="46055">MLNDLALASDWLHVLALQYQYIQAVLCQQQYIILYISSKVLDTFIKMNQDIPTKDAQQSYIQQPFASYSPFPHMQIHSMNRCEQLGTRDFGKSGTNSASSQSLNDDGPFLLERQKREGDTLFKLPNTDLISTLSQQLAHNSNSQMEKQTQILQNGITSSQNAPGQNWCRSAVVGSNLNAEQIFAQQLQIEKSAHYLKGFEETSGKVYSSENNASGCSTFTTKPEIMMSTQHITESCQMAISFDLKDMNQEWKALVDDFDGASNNSIHQSRIIASQQTIANLGPQSLPQIKKIQQLTEPHLFGWAGFSLSSNADWMRNAKQREVSALSGGVKHIQTRVDSLCPFFQLEDRTLAPDCAPLQLAWNSPVAKLTQDNAIKPAEVDESTLMQAAGNMCSQFKMPLPPNTTLRKTQCAD</sequence>
<name>A0A8J8P6F9_HALGN</name>
<evidence type="ECO:0000313" key="2">
    <source>
        <dbReference type="EMBL" id="TNV86834.1"/>
    </source>
</evidence>
<dbReference type="EMBL" id="RRYP01000809">
    <property type="protein sequence ID" value="TNV86834.1"/>
    <property type="molecule type" value="Genomic_DNA"/>
</dbReference>